<evidence type="ECO:0000313" key="9">
    <source>
        <dbReference type="Proteomes" id="UP000499080"/>
    </source>
</evidence>
<organism evidence="8 9">
    <name type="scientific">Araneus ventricosus</name>
    <name type="common">Orbweaver spider</name>
    <name type="synonym">Epeira ventricosa</name>
    <dbReference type="NCBI Taxonomy" id="182803"/>
    <lineage>
        <taxon>Eukaryota</taxon>
        <taxon>Metazoa</taxon>
        <taxon>Ecdysozoa</taxon>
        <taxon>Arthropoda</taxon>
        <taxon>Chelicerata</taxon>
        <taxon>Arachnida</taxon>
        <taxon>Araneae</taxon>
        <taxon>Araneomorphae</taxon>
        <taxon>Entelegynae</taxon>
        <taxon>Araneoidea</taxon>
        <taxon>Araneidae</taxon>
        <taxon>Araneus</taxon>
    </lineage>
</organism>
<gene>
    <name evidence="8" type="ORF">AVEN_170441_1</name>
    <name evidence="6" type="ORF">AVEN_177352_1</name>
    <name evidence="7" type="ORF">AVEN_189362_1</name>
</gene>
<evidence type="ECO:0000256" key="3">
    <source>
        <dbReference type="ARBA" id="ARBA00022833"/>
    </source>
</evidence>
<keyword evidence="1" id="KW-0479">Metal-binding</keyword>
<evidence type="ECO:0000313" key="8">
    <source>
        <dbReference type="EMBL" id="GBO38076.1"/>
    </source>
</evidence>
<dbReference type="GO" id="GO:0005634">
    <property type="term" value="C:nucleus"/>
    <property type="evidence" value="ECO:0007669"/>
    <property type="project" value="UniProtKB-ARBA"/>
</dbReference>
<evidence type="ECO:0000313" key="6">
    <source>
        <dbReference type="EMBL" id="GBO37946.1"/>
    </source>
</evidence>
<evidence type="ECO:0000256" key="1">
    <source>
        <dbReference type="ARBA" id="ARBA00022723"/>
    </source>
</evidence>
<dbReference type="EMBL" id="BGPR01062540">
    <property type="protein sequence ID" value="GBO37946.1"/>
    <property type="molecule type" value="Genomic_DNA"/>
</dbReference>
<evidence type="ECO:0000256" key="2">
    <source>
        <dbReference type="ARBA" id="ARBA00022771"/>
    </source>
</evidence>
<reference evidence="8 9" key="1">
    <citation type="journal article" date="2019" name="Sci. Rep.">
        <title>Orb-weaving spider Araneus ventricosus genome elucidates the spidroin gene catalogue.</title>
        <authorList>
            <person name="Kono N."/>
            <person name="Nakamura H."/>
            <person name="Ohtoshi R."/>
            <person name="Moran D.A.P."/>
            <person name="Shinohara A."/>
            <person name="Yoshida Y."/>
            <person name="Fujiwara M."/>
            <person name="Mori M."/>
            <person name="Tomita M."/>
            <person name="Arakawa K."/>
        </authorList>
    </citation>
    <scope>NUCLEOTIDE SEQUENCE [LARGE SCALE GENOMIC DNA]</scope>
</reference>
<dbReference type="GO" id="GO:0008270">
    <property type="term" value="F:zinc ion binding"/>
    <property type="evidence" value="ECO:0007669"/>
    <property type="project" value="UniProtKB-KW"/>
</dbReference>
<evidence type="ECO:0000256" key="4">
    <source>
        <dbReference type="PROSITE-ProRule" id="PRU00042"/>
    </source>
</evidence>
<dbReference type="PANTHER" id="PTHR31511:SF12">
    <property type="entry name" value="RHO TERMINATION FACTOR N-TERMINAL DOMAIN-CONTAINING PROTEIN"/>
    <property type="match status" value="1"/>
</dbReference>
<dbReference type="InterPro" id="IPR013087">
    <property type="entry name" value="Znf_C2H2_type"/>
</dbReference>
<dbReference type="Pfam" id="PF00096">
    <property type="entry name" value="zf-C2H2"/>
    <property type="match status" value="1"/>
</dbReference>
<dbReference type="AlphaFoldDB" id="A0A4Y2WMZ2"/>
<dbReference type="EMBL" id="BGPR01062695">
    <property type="protein sequence ID" value="GBO38076.1"/>
    <property type="molecule type" value="Genomic_DNA"/>
</dbReference>
<dbReference type="SMART" id="SM00355">
    <property type="entry name" value="ZnF_C2H2"/>
    <property type="match status" value="3"/>
</dbReference>
<dbReference type="PROSITE" id="PS50157">
    <property type="entry name" value="ZINC_FINGER_C2H2_2"/>
    <property type="match status" value="2"/>
</dbReference>
<dbReference type="FunFam" id="3.30.160.60:FF:000446">
    <property type="entry name" value="Zinc finger protein"/>
    <property type="match status" value="1"/>
</dbReference>
<comment type="caution">
    <text evidence="8">The sequence shown here is derived from an EMBL/GenBank/DDBJ whole genome shotgun (WGS) entry which is preliminary data.</text>
</comment>
<dbReference type="PROSITE" id="PS00028">
    <property type="entry name" value="ZINC_FINGER_C2H2_1"/>
    <property type="match status" value="2"/>
</dbReference>
<sequence length="328" mass="38886">MYRVCDVCKKAFTRKHTLKRHMKKHGNHSNRICSKCPMKFYRMAKLQEHILNHTREKKTYPCESYDQVFPLMSDILRHKRVYHSAPTYSRVATPRARNSCRNALGVYSFHFMTTGSLDFLLFLDEDRQEMHDMIQFDLEGKRKCIVWSVLAALHPVELHPERVSHYFSLEQERLSGNVTCPVQPCKIPIIDKLNNLRINVFGCEDEKVFPLYISKREDTQVINLLYITQGDDKHYCLIRNMSQLLFYLSKYSGERLYCYSCLHCFTTDPLLKAHLPYCNEYNPQRIIMLEPGEDRVLEFKQQKFLQALPHEIIVIPNTMEKYISFSIR</sequence>
<keyword evidence="9" id="KW-1185">Reference proteome</keyword>
<evidence type="ECO:0000313" key="7">
    <source>
        <dbReference type="EMBL" id="GBO37947.1"/>
    </source>
</evidence>
<name>A0A4Y2WMZ2_ARAVE</name>
<dbReference type="OrthoDB" id="6436643at2759"/>
<protein>
    <recommendedName>
        <fullName evidence="5">C2H2-type domain-containing protein</fullName>
    </recommendedName>
</protein>
<dbReference type="SUPFAM" id="SSF57667">
    <property type="entry name" value="beta-beta-alpha zinc fingers"/>
    <property type="match status" value="2"/>
</dbReference>
<keyword evidence="2 4" id="KW-0863">Zinc-finger</keyword>
<dbReference type="PANTHER" id="PTHR31511">
    <property type="entry name" value="PROTEIN CBG23764"/>
    <property type="match status" value="1"/>
</dbReference>
<dbReference type="Gene3D" id="3.30.160.60">
    <property type="entry name" value="Classic Zinc Finger"/>
    <property type="match status" value="2"/>
</dbReference>
<feature type="domain" description="C2H2-type" evidence="5">
    <location>
        <begin position="31"/>
        <end position="58"/>
    </location>
</feature>
<accession>A0A4Y2WMZ2</accession>
<dbReference type="EMBL" id="BGPR01062541">
    <property type="protein sequence ID" value="GBO37947.1"/>
    <property type="molecule type" value="Genomic_DNA"/>
</dbReference>
<dbReference type="Proteomes" id="UP000499080">
    <property type="component" value="Unassembled WGS sequence"/>
</dbReference>
<dbReference type="InterPro" id="IPR036236">
    <property type="entry name" value="Znf_C2H2_sf"/>
</dbReference>
<keyword evidence="3" id="KW-0862">Zinc</keyword>
<proteinExistence type="predicted"/>
<feature type="domain" description="C2H2-type" evidence="5">
    <location>
        <begin position="3"/>
        <end position="30"/>
    </location>
</feature>
<evidence type="ECO:0000259" key="5">
    <source>
        <dbReference type="PROSITE" id="PS50157"/>
    </source>
</evidence>